<keyword evidence="4" id="KW-1185">Reference proteome</keyword>
<feature type="domain" description="Retrovirus-related Pol polyprotein from transposon TNT 1-94-like beta-barrel" evidence="1">
    <location>
        <begin position="12"/>
        <end position="87"/>
    </location>
</feature>
<proteinExistence type="predicted"/>
<gene>
    <name evidence="2" type="ORF">PGT21_050001</name>
    <name evidence="3" type="ORF">PGTUg99_050247</name>
</gene>
<dbReference type="OrthoDB" id="1736708at2759"/>
<protein>
    <recommendedName>
        <fullName evidence="1">Retrovirus-related Pol polyprotein from transposon TNT 1-94-like beta-barrel domain-containing protein</fullName>
    </recommendedName>
</protein>
<evidence type="ECO:0000313" key="4">
    <source>
        <dbReference type="Proteomes" id="UP000324748"/>
    </source>
</evidence>
<comment type="caution">
    <text evidence="2">The sequence shown here is derived from an EMBL/GenBank/DDBJ whole genome shotgun (WGS) entry which is preliminary data.</text>
</comment>
<sequence length="140" mass="15098">MSSREGKNGLILLDSGCSDHMIPTRSSFFNYAPMKSSVEIADGQKLQIVGSGHIKIKNSFGQVHTLKALHVPDLSHPLISFGRLFLKNCDFVRQGPTSFAFVDVSSSAKLFTGIVEGKILAIAAQILDSPGEPVIPAHKH</sequence>
<reference evidence="4 5" key="1">
    <citation type="submission" date="2019-05" db="EMBL/GenBank/DDBJ databases">
        <title>Emergence of the Ug99 lineage of the wheat stem rust pathogen through somatic hybridization.</title>
        <authorList>
            <person name="Li F."/>
            <person name="Upadhyaya N.M."/>
            <person name="Sperschneider J."/>
            <person name="Matny O."/>
            <person name="Nguyen-Phuc H."/>
            <person name="Mago R."/>
            <person name="Raley C."/>
            <person name="Miller M.E."/>
            <person name="Silverstein K.A.T."/>
            <person name="Henningsen E."/>
            <person name="Hirsch C.D."/>
            <person name="Visser B."/>
            <person name="Pretorius Z.A."/>
            <person name="Steffenson B.J."/>
            <person name="Schwessinger B."/>
            <person name="Dodds P.N."/>
            <person name="Figueroa M."/>
        </authorList>
    </citation>
    <scope>NUCLEOTIDE SEQUENCE [LARGE SCALE GENOMIC DNA]</scope>
    <source>
        <strain evidence="2">21-0</strain>
        <strain evidence="3 5">Ug99</strain>
    </source>
</reference>
<name>A0A5B0PDB4_PUCGR</name>
<dbReference type="Pfam" id="PF22936">
    <property type="entry name" value="Pol_BBD"/>
    <property type="match status" value="1"/>
</dbReference>
<evidence type="ECO:0000313" key="2">
    <source>
        <dbReference type="EMBL" id="KAA1099291.1"/>
    </source>
</evidence>
<evidence type="ECO:0000313" key="3">
    <source>
        <dbReference type="EMBL" id="KAA1136907.1"/>
    </source>
</evidence>
<accession>A0A5B0PDB4</accession>
<evidence type="ECO:0000259" key="1">
    <source>
        <dbReference type="Pfam" id="PF22936"/>
    </source>
</evidence>
<dbReference type="InterPro" id="IPR054722">
    <property type="entry name" value="PolX-like_BBD"/>
</dbReference>
<dbReference type="EMBL" id="VSWC01000054">
    <property type="protein sequence ID" value="KAA1099291.1"/>
    <property type="molecule type" value="Genomic_DNA"/>
</dbReference>
<organism evidence="2 4">
    <name type="scientific">Puccinia graminis f. sp. tritici</name>
    <dbReference type="NCBI Taxonomy" id="56615"/>
    <lineage>
        <taxon>Eukaryota</taxon>
        <taxon>Fungi</taxon>
        <taxon>Dikarya</taxon>
        <taxon>Basidiomycota</taxon>
        <taxon>Pucciniomycotina</taxon>
        <taxon>Pucciniomycetes</taxon>
        <taxon>Pucciniales</taxon>
        <taxon>Pucciniaceae</taxon>
        <taxon>Puccinia</taxon>
    </lineage>
</organism>
<dbReference type="Proteomes" id="UP000324748">
    <property type="component" value="Unassembled WGS sequence"/>
</dbReference>
<dbReference type="EMBL" id="VDEP01000016">
    <property type="protein sequence ID" value="KAA1136907.1"/>
    <property type="molecule type" value="Genomic_DNA"/>
</dbReference>
<evidence type="ECO:0000313" key="5">
    <source>
        <dbReference type="Proteomes" id="UP000325313"/>
    </source>
</evidence>
<dbReference type="AlphaFoldDB" id="A0A5B0PDB4"/>
<dbReference type="Proteomes" id="UP000325313">
    <property type="component" value="Unassembled WGS sequence"/>
</dbReference>